<keyword evidence="6 7" id="KW-0472">Membrane</keyword>
<accession>A0A2V1P4D3</accession>
<dbReference type="GO" id="GO:0030091">
    <property type="term" value="P:protein repair"/>
    <property type="evidence" value="ECO:0007669"/>
    <property type="project" value="UniProtKB-UniRule"/>
</dbReference>
<comment type="cofactor">
    <cofactor evidence="7">
        <name>FMN</name>
        <dbReference type="ChEBI" id="CHEBI:58210"/>
    </cofactor>
    <text evidence="7">Binds 1 FMN per subunit.</text>
</comment>
<keyword evidence="7" id="KW-1003">Cell membrane</keyword>
<feature type="domain" description="Ferric oxidoreductase" evidence="8">
    <location>
        <begin position="52"/>
        <end position="162"/>
    </location>
</feature>
<dbReference type="GO" id="GO:0009055">
    <property type="term" value="F:electron transfer activity"/>
    <property type="evidence" value="ECO:0007669"/>
    <property type="project" value="UniProtKB-UniRule"/>
</dbReference>
<evidence type="ECO:0000313" key="10">
    <source>
        <dbReference type="Proteomes" id="UP000245293"/>
    </source>
</evidence>
<sequence>MALTDPINSAARRVPAWSLYILGAAWAGWVFYLGATGGLGVEPIEALEHEYGAMALKLLVVGLAITPLRRFAGINLMKFRRAVGVSAFFLVLAHLLVWAVLDVQSLDRIWADIVKRPYVTVGMAGFLLLLPLALTSNNRAVRRLGPKWRQLHKLTYPAAILAAIHFIWLAKGFQIEPVVWLVVICGLLASRLRLGRASNARVAPSKG</sequence>
<keyword evidence="10" id="KW-1185">Reference proteome</keyword>
<evidence type="ECO:0000256" key="3">
    <source>
        <dbReference type="ARBA" id="ARBA00022692"/>
    </source>
</evidence>
<dbReference type="PANTHER" id="PTHR36964">
    <property type="entry name" value="PROTEIN-METHIONINE-SULFOXIDE REDUCTASE HEME-BINDING SUBUNIT MSRQ"/>
    <property type="match status" value="1"/>
</dbReference>
<keyword evidence="2 7" id="KW-0813">Transport</keyword>
<keyword evidence="4 7" id="KW-1133">Transmembrane helix</keyword>
<evidence type="ECO:0000256" key="7">
    <source>
        <dbReference type="HAMAP-Rule" id="MF_01207"/>
    </source>
</evidence>
<dbReference type="Pfam" id="PF01794">
    <property type="entry name" value="Ferric_reduct"/>
    <property type="match status" value="1"/>
</dbReference>
<comment type="similarity">
    <text evidence="7">Belongs to the MsrQ family.</text>
</comment>
<dbReference type="GO" id="GO:0046872">
    <property type="term" value="F:metal ion binding"/>
    <property type="evidence" value="ECO:0007669"/>
    <property type="project" value="UniProtKB-KW"/>
</dbReference>
<feature type="transmembrane region" description="Helical" evidence="7">
    <location>
        <begin position="154"/>
        <end position="171"/>
    </location>
</feature>
<evidence type="ECO:0000256" key="1">
    <source>
        <dbReference type="ARBA" id="ARBA00004141"/>
    </source>
</evidence>
<feature type="transmembrane region" description="Helical" evidence="7">
    <location>
        <begin position="51"/>
        <end position="71"/>
    </location>
</feature>
<name>A0A2V1P4D3_9RHOB</name>
<evidence type="ECO:0000256" key="6">
    <source>
        <dbReference type="ARBA" id="ARBA00023136"/>
    </source>
</evidence>
<evidence type="ECO:0000256" key="2">
    <source>
        <dbReference type="ARBA" id="ARBA00022448"/>
    </source>
</evidence>
<dbReference type="OrthoDB" id="9788328at2"/>
<keyword evidence="7" id="KW-0479">Metal-binding</keyword>
<dbReference type="EMBL" id="QETF01000017">
    <property type="protein sequence ID" value="PWG16172.1"/>
    <property type="molecule type" value="Genomic_DNA"/>
</dbReference>
<keyword evidence="7" id="KW-0349">Heme</keyword>
<feature type="transmembrane region" description="Helical" evidence="7">
    <location>
        <begin position="177"/>
        <end position="194"/>
    </location>
</feature>
<keyword evidence="7" id="KW-0285">Flavoprotein</keyword>
<comment type="caution">
    <text evidence="9">The sequence shown here is derived from an EMBL/GenBank/DDBJ whole genome shotgun (WGS) entry which is preliminary data.</text>
</comment>
<feature type="transmembrane region" description="Helical" evidence="7">
    <location>
        <begin position="83"/>
        <end position="101"/>
    </location>
</feature>
<dbReference type="AlphaFoldDB" id="A0A2V1P4D3"/>
<evidence type="ECO:0000313" key="9">
    <source>
        <dbReference type="EMBL" id="PWG16172.1"/>
    </source>
</evidence>
<keyword evidence="7" id="KW-0288">FMN</keyword>
<organism evidence="9 10">
    <name type="scientific">Salibaculum griseiflavum</name>
    <dbReference type="NCBI Taxonomy" id="1914409"/>
    <lineage>
        <taxon>Bacteria</taxon>
        <taxon>Pseudomonadati</taxon>
        <taxon>Pseudomonadota</taxon>
        <taxon>Alphaproteobacteria</taxon>
        <taxon>Rhodobacterales</taxon>
        <taxon>Roseobacteraceae</taxon>
        <taxon>Salibaculum</taxon>
    </lineage>
</organism>
<protein>
    <recommendedName>
        <fullName evidence="7">Protein-methionine-sulfoxide reductase heme-binding subunit MsrQ</fullName>
    </recommendedName>
    <alternativeName>
        <fullName evidence="7">Flavocytochrome MsrQ</fullName>
    </alternativeName>
</protein>
<comment type="cofactor">
    <cofactor evidence="7">
        <name>heme b</name>
        <dbReference type="ChEBI" id="CHEBI:60344"/>
    </cofactor>
    <text evidence="7">Binds 1 heme b (iron(II)-protoporphyrin IX) group per subunit.</text>
</comment>
<gene>
    <name evidence="7" type="primary">msrQ</name>
    <name evidence="9" type="ORF">DFK10_13390</name>
</gene>
<dbReference type="NCBIfam" id="NF003833">
    <property type="entry name" value="PRK05419.1-5"/>
    <property type="match status" value="1"/>
</dbReference>
<dbReference type="PANTHER" id="PTHR36964:SF1">
    <property type="entry name" value="PROTEIN-METHIONINE-SULFOXIDE REDUCTASE HEME-BINDING SUBUNIT MSRQ"/>
    <property type="match status" value="1"/>
</dbReference>
<comment type="function">
    <text evidence="7">Part of the MsrPQ system that repairs oxidized periplasmic proteins containing methionine sulfoxide residues (Met-O), using respiratory chain electrons. Thus protects these proteins from oxidative-stress damage caused by reactive species of oxygen and chlorine generated by the host defense mechanisms. MsrPQ is essential for the maintenance of envelope integrity under bleach stress, rescuing a wide series of structurally unrelated periplasmic proteins from methionine oxidation. MsrQ provides electrons for reduction to the reductase catalytic subunit MsrP, using the quinone pool of the respiratory chain.</text>
</comment>
<dbReference type="GO" id="GO:0005886">
    <property type="term" value="C:plasma membrane"/>
    <property type="evidence" value="ECO:0007669"/>
    <property type="project" value="UniProtKB-SubCell"/>
</dbReference>
<dbReference type="RefSeq" id="WP_109389538.1">
    <property type="nucleotide sequence ID" value="NZ_QETF01000017.1"/>
</dbReference>
<dbReference type="GO" id="GO:0016679">
    <property type="term" value="F:oxidoreductase activity, acting on diphenols and related substances as donors"/>
    <property type="evidence" value="ECO:0007669"/>
    <property type="project" value="TreeGrafter"/>
</dbReference>
<keyword evidence="5 7" id="KW-0408">Iron</keyword>
<comment type="subunit">
    <text evidence="7">Heterodimer of a catalytic subunit (MsrP) and a heme-binding subunit (MsrQ).</text>
</comment>
<dbReference type="GO" id="GO:0020037">
    <property type="term" value="F:heme binding"/>
    <property type="evidence" value="ECO:0007669"/>
    <property type="project" value="UniProtKB-UniRule"/>
</dbReference>
<keyword evidence="3 7" id="KW-0812">Transmembrane</keyword>
<evidence type="ECO:0000259" key="8">
    <source>
        <dbReference type="Pfam" id="PF01794"/>
    </source>
</evidence>
<dbReference type="InterPro" id="IPR013130">
    <property type="entry name" value="Fe3_Rdtase_TM_dom"/>
</dbReference>
<evidence type="ECO:0000256" key="5">
    <source>
        <dbReference type="ARBA" id="ARBA00023004"/>
    </source>
</evidence>
<reference evidence="10" key="1">
    <citation type="submission" date="2018-05" db="EMBL/GenBank/DDBJ databases">
        <authorList>
            <person name="Du Z."/>
            <person name="Wang X."/>
        </authorList>
    </citation>
    <scope>NUCLEOTIDE SEQUENCE [LARGE SCALE GENOMIC DNA]</scope>
    <source>
        <strain evidence="10">WDS4C29</strain>
    </source>
</reference>
<feature type="transmembrane region" description="Helical" evidence="7">
    <location>
        <begin position="113"/>
        <end position="134"/>
    </location>
</feature>
<comment type="subcellular location">
    <subcellularLocation>
        <location evidence="7">Cell membrane</location>
        <topology evidence="7">Multi-pass membrane protein</topology>
    </subcellularLocation>
    <subcellularLocation>
        <location evidence="1">Membrane</location>
        <topology evidence="1">Multi-pass membrane protein</topology>
    </subcellularLocation>
</comment>
<evidence type="ECO:0000256" key="4">
    <source>
        <dbReference type="ARBA" id="ARBA00022989"/>
    </source>
</evidence>
<dbReference type="Proteomes" id="UP000245293">
    <property type="component" value="Unassembled WGS sequence"/>
</dbReference>
<feature type="transmembrane region" description="Helical" evidence="7">
    <location>
        <begin position="17"/>
        <end position="39"/>
    </location>
</feature>
<dbReference type="HAMAP" id="MF_01207">
    <property type="entry name" value="MsrQ"/>
    <property type="match status" value="1"/>
</dbReference>
<dbReference type="InterPro" id="IPR022837">
    <property type="entry name" value="MsrQ-like"/>
</dbReference>
<keyword evidence="7" id="KW-0249">Electron transport</keyword>
<proteinExistence type="inferred from homology"/>
<dbReference type="GO" id="GO:0010181">
    <property type="term" value="F:FMN binding"/>
    <property type="evidence" value="ECO:0007669"/>
    <property type="project" value="UniProtKB-UniRule"/>
</dbReference>